<dbReference type="PROSITE" id="PS50994">
    <property type="entry name" value="INTEGRASE"/>
    <property type="match status" value="1"/>
</dbReference>
<sequence length="1495" mass="171582">MQNSQNNQLNNNYKFPDIDFNSISTGWITKLNKEKLITELSRRQLITSGLVPDLKNRLQKYLKGESTPDDFEKPVQNITFIPEPITSSVDNTTKNNMSDNKKPYFKPTNFSGSISENIDSFLKKYNRAAIINGWSEAEKTQYIPVFLEGSALTFYDNIIDSGEDIKWIDLEKKLRLEFEPIAQTDMLRLMLEKGEQLPDEPTVSYINEAESLCRRIDSNMSQEEMVRNIMKGLNPSKARYIGIMGNESLAELKSNVRKYEMIEFMIAGETPKSSFDFETDIIRTKIQQINTNKNTDEIDKIRDEIKDIKNMFSQLLNKDKNKQRQDNTEQKNYYEPNNKLNQNNFSNQQWHMQMPQAYNTLPFLPYNNTPYWNTFPTTYYQPHFSQNPTNNKTQKTNETNVSNTQRKKCSICSKTNHTEDKCFFKNKSDSTTCQICNKSGHTANNSTPAYKINKINSTPDALFIEAEFNNITLPITIYTGANICCIRQELLPNNYTITPTTVQLSGPDNKPLCVAELYFHKTKYEDLKASIHNLKLQAIKLNISKIAMPTLDSEPHKFDWSIVKQLLYSEFQNTNIEIHIYYKDKENITPKEHTDIIKLLELLGLNELPNYWWSDEELAAIAHYSNQDTYIYNDNDNTGLLNPIPITTGKPLDRVTFDYLGPLVSSNKKRYVLVAACNTTKYIFTKAVESATAEATAKFITEIVSNWGCFRNFSSDRGTHFRNNLFSDICSNLGIKQTLSISYSPQTQGLVKKINGVLTGSLKSYIENDDQSKWSYFLPYITLAYNATPQTTTKYSPFYLMHGFEPTFPIDNKIIPENIPYQLKQSLIELNKIRDKIPQRVHEAQIIQKKYHDKTHTTVNYNINDLVMLNPIQTFIAYNCGGPQINISAFNSIDVDLCETPKPTEIESLPKIKLLQKVEIHTQYFRSCFISVDYLITRCFTFEDAQMADGGYYSEVIELGYARCDDLHQKLIYQTPFGGIISGLRINETFITSHTSGGILDKYGNCEGTTFTNARGTWNNVIVQAKYKIHLSEGIALANNKDNILILPTGSRLKLSESYGLDHYKGEVIWRNEKSDCSITEYDVLYDGPASLVISLGRNNHKTETCIVETTYIAFALKKISMAFACNIPVDQTENNQLLILSNPMYVNIFSPKKIQPFNTDLFSYINTKFVYLEYTIKRTVTNLYEDLTKKQCNFERQLLLQKLSLASYNLSEFAYTIGEGPGFVAIKNGEIIYLQKCKPVNVEISIQDSCFTEIPVFFNNKTHFMTPQTHILQTYGTRIDCNEYLPPAFQKNGKWFSLTPKPHKVNNPQSLKSDTALTWSYESSDNFMTAGIYTPDIMKALQNHLMFPQESETVQRNLIRQTLGHSVIDQGINVKNLIDEQTISKLVHQELHNTWGWFTSFGNIMSGVLGIVIIFKMIITFINTGLNISLLYNTFGWSIKLIGGLFSNVTHHLMHNKHKKQYNSKNSDYKIVKTDDKHKNNGASIALYQRRLSV</sequence>
<keyword evidence="4" id="KW-1185">Reference proteome</keyword>
<dbReference type="SUPFAM" id="SSF53098">
    <property type="entry name" value="Ribonuclease H-like"/>
    <property type="match status" value="1"/>
</dbReference>
<organism evidence="3 4">
    <name type="scientific">Aphis glycines</name>
    <name type="common">Soybean aphid</name>
    <dbReference type="NCBI Taxonomy" id="307491"/>
    <lineage>
        <taxon>Eukaryota</taxon>
        <taxon>Metazoa</taxon>
        <taxon>Ecdysozoa</taxon>
        <taxon>Arthropoda</taxon>
        <taxon>Hexapoda</taxon>
        <taxon>Insecta</taxon>
        <taxon>Pterygota</taxon>
        <taxon>Neoptera</taxon>
        <taxon>Paraneoptera</taxon>
        <taxon>Hemiptera</taxon>
        <taxon>Sternorrhyncha</taxon>
        <taxon>Aphidomorpha</taxon>
        <taxon>Aphidoidea</taxon>
        <taxon>Aphididae</taxon>
        <taxon>Aphidini</taxon>
        <taxon>Aphis</taxon>
        <taxon>Aphis</taxon>
    </lineage>
</organism>
<dbReference type="GO" id="GO:0015074">
    <property type="term" value="P:DNA integration"/>
    <property type="evidence" value="ECO:0007669"/>
    <property type="project" value="InterPro"/>
</dbReference>
<feature type="compositionally biased region" description="Basic and acidic residues" evidence="1">
    <location>
        <begin position="317"/>
        <end position="329"/>
    </location>
</feature>
<feature type="region of interest" description="Disordered" evidence="1">
    <location>
        <begin position="315"/>
        <end position="340"/>
    </location>
</feature>
<dbReference type="GO" id="GO:0003676">
    <property type="term" value="F:nucleic acid binding"/>
    <property type="evidence" value="ECO:0007669"/>
    <property type="project" value="InterPro"/>
</dbReference>
<dbReference type="Proteomes" id="UP000475862">
    <property type="component" value="Unassembled WGS sequence"/>
</dbReference>
<dbReference type="InterPro" id="IPR036397">
    <property type="entry name" value="RNaseH_sf"/>
</dbReference>
<evidence type="ECO:0000313" key="3">
    <source>
        <dbReference type="EMBL" id="KAE9534117.1"/>
    </source>
</evidence>
<dbReference type="EMBL" id="VYZN01000030">
    <property type="protein sequence ID" value="KAE9534117.1"/>
    <property type="molecule type" value="Genomic_DNA"/>
</dbReference>
<dbReference type="InterPro" id="IPR012337">
    <property type="entry name" value="RNaseH-like_sf"/>
</dbReference>
<dbReference type="OrthoDB" id="6624869at2759"/>
<accession>A0A6G0TM01</accession>
<dbReference type="Pfam" id="PF24664">
    <property type="entry name" value="Monjiviricetes_fusion"/>
    <property type="match status" value="1"/>
</dbReference>
<dbReference type="InterPro" id="IPR043472">
    <property type="entry name" value="Macro_dom-like"/>
</dbReference>
<dbReference type="SUPFAM" id="SSF52949">
    <property type="entry name" value="Macro domain-like"/>
    <property type="match status" value="1"/>
</dbReference>
<comment type="caution">
    <text evidence="3">The sequence shown here is derived from an EMBL/GenBank/DDBJ whole genome shotgun (WGS) entry which is preliminary data.</text>
</comment>
<evidence type="ECO:0000259" key="2">
    <source>
        <dbReference type="PROSITE" id="PS50994"/>
    </source>
</evidence>
<evidence type="ECO:0000256" key="1">
    <source>
        <dbReference type="SAM" id="MobiDB-lite"/>
    </source>
</evidence>
<dbReference type="InterPro" id="IPR005162">
    <property type="entry name" value="Retrotrans_gag_dom"/>
</dbReference>
<gene>
    <name evidence="3" type="ORF">AGLY_008853</name>
</gene>
<protein>
    <recommendedName>
        <fullName evidence="2">Integrase catalytic domain-containing protein</fullName>
    </recommendedName>
</protein>
<name>A0A6G0TM01_APHGL</name>
<dbReference type="Pfam" id="PF03732">
    <property type="entry name" value="Retrotrans_gag"/>
    <property type="match status" value="1"/>
</dbReference>
<reference evidence="3 4" key="1">
    <citation type="submission" date="2019-08" db="EMBL/GenBank/DDBJ databases">
        <title>The genome of the soybean aphid Biotype 1, its phylome, world population structure and adaptation to the North American continent.</title>
        <authorList>
            <person name="Giordano R."/>
            <person name="Donthu R.K."/>
            <person name="Hernandez A.G."/>
            <person name="Wright C.L."/>
            <person name="Zimin A.V."/>
        </authorList>
    </citation>
    <scope>NUCLEOTIDE SEQUENCE [LARGE SCALE GENOMIC DNA]</scope>
    <source>
        <tissue evidence="3">Whole aphids</tissue>
    </source>
</reference>
<dbReference type="PANTHER" id="PTHR37984">
    <property type="entry name" value="PROTEIN CBG26694"/>
    <property type="match status" value="1"/>
</dbReference>
<proteinExistence type="predicted"/>
<evidence type="ECO:0000313" key="4">
    <source>
        <dbReference type="Proteomes" id="UP000475862"/>
    </source>
</evidence>
<feature type="domain" description="Integrase catalytic" evidence="2">
    <location>
        <begin position="647"/>
        <end position="805"/>
    </location>
</feature>
<dbReference type="InterPro" id="IPR001584">
    <property type="entry name" value="Integrase_cat-core"/>
</dbReference>
<dbReference type="InterPro" id="IPR050951">
    <property type="entry name" value="Retrovirus_Pol_polyprotein"/>
</dbReference>
<dbReference type="Gene3D" id="3.40.220.10">
    <property type="entry name" value="Leucine Aminopeptidase, subunit E, domain 1"/>
    <property type="match status" value="1"/>
</dbReference>
<dbReference type="Gene3D" id="3.30.420.10">
    <property type="entry name" value="Ribonuclease H-like superfamily/Ribonuclease H"/>
    <property type="match status" value="1"/>
</dbReference>
<dbReference type="PANTHER" id="PTHR37984:SF5">
    <property type="entry name" value="PROTEIN NYNRIN-LIKE"/>
    <property type="match status" value="1"/>
</dbReference>